<dbReference type="AlphaFoldDB" id="A0A242K4H1"/>
<dbReference type="SUPFAM" id="SSF55136">
    <property type="entry name" value="Probable bacterial effector-binding domain"/>
    <property type="match status" value="1"/>
</dbReference>
<sequence length="159" mass="17699">MRKVNEVIEIKDIEPMRVAYKTYEGDLRQAGRHMPSVFKAIKGRSNGSPFFSIYSSDPQTKIGKADLCVPTEETPVANDIFVKETPRVKAACVLHQGSYEELSVAYEQLADYVRTQGLLVTGPCREVYIKGPGALLKGNPKKYLTEIQLPIDGSKADDY</sequence>
<dbReference type="EMBL" id="NGMM01000004">
    <property type="protein sequence ID" value="OTP14431.1"/>
    <property type="molecule type" value="Genomic_DNA"/>
</dbReference>
<dbReference type="InterPro" id="IPR011256">
    <property type="entry name" value="Reg_factor_effector_dom_sf"/>
</dbReference>
<dbReference type="EMBL" id="CP147247">
    <property type="protein sequence ID" value="WYJ90549.1"/>
    <property type="molecule type" value="Genomic_DNA"/>
</dbReference>
<dbReference type="InterPro" id="IPR010499">
    <property type="entry name" value="AraC_E-bd"/>
</dbReference>
<evidence type="ECO:0000313" key="2">
    <source>
        <dbReference type="EMBL" id="OTP14431.1"/>
    </source>
</evidence>
<organism evidence="2">
    <name type="scientific">Candidatus Enterococcus clewellii</name>
    <dbReference type="NCBI Taxonomy" id="1834193"/>
    <lineage>
        <taxon>Bacteria</taxon>
        <taxon>Bacillati</taxon>
        <taxon>Bacillota</taxon>
        <taxon>Bacilli</taxon>
        <taxon>Lactobacillales</taxon>
        <taxon>Enterococcaceae</taxon>
        <taxon>Enterococcus</taxon>
    </lineage>
</organism>
<dbReference type="InterPro" id="IPR029442">
    <property type="entry name" value="GyrI-like"/>
</dbReference>
<evidence type="ECO:0000259" key="1">
    <source>
        <dbReference type="SMART" id="SM00871"/>
    </source>
</evidence>
<accession>A0A242K4H1</accession>
<name>A0A242K4H1_9ENTE</name>
<reference evidence="2" key="1">
    <citation type="submission" date="2017-05" db="EMBL/GenBank/DDBJ databases">
        <title>The Genome Sequence of Enterococcus sp. 9E7_DIV0242.</title>
        <authorList>
            <consortium name="The Broad Institute Genomics Platform"/>
            <consortium name="The Broad Institute Genomic Center for Infectious Diseases"/>
            <person name="Earl A."/>
            <person name="Manson A."/>
            <person name="Schwartman J."/>
            <person name="Gilmore M."/>
            <person name="Abouelleil A."/>
            <person name="Cao P."/>
            <person name="Chapman S."/>
            <person name="Cusick C."/>
            <person name="Shea T."/>
            <person name="Young S."/>
            <person name="Neafsey D."/>
            <person name="Nusbaum C."/>
            <person name="Birren B."/>
        </authorList>
    </citation>
    <scope>NUCLEOTIDE SEQUENCE [LARGE SCALE GENOMIC DNA]</scope>
    <source>
        <strain evidence="2">9E7_DIV0242</strain>
    </source>
</reference>
<dbReference type="Proteomes" id="UP000195141">
    <property type="component" value="Chromosome"/>
</dbReference>
<protein>
    <recommendedName>
        <fullName evidence="1">AraC effector-binding domain-containing protein</fullName>
    </recommendedName>
</protein>
<dbReference type="SMART" id="SM00871">
    <property type="entry name" value="AraC_E_bind"/>
    <property type="match status" value="1"/>
</dbReference>
<keyword evidence="4" id="KW-1185">Reference proteome</keyword>
<evidence type="ECO:0000313" key="3">
    <source>
        <dbReference type="EMBL" id="WYJ90549.1"/>
    </source>
</evidence>
<feature type="domain" description="AraC effector-binding" evidence="1">
    <location>
        <begin position="6"/>
        <end position="152"/>
    </location>
</feature>
<reference evidence="3" key="3">
    <citation type="submission" date="2024-03" db="EMBL/GenBank/DDBJ databases">
        <title>The Genome Sequence of Enterococcus sp. DIV0242b.</title>
        <authorList>
            <consortium name="The Broad Institute Genomics Platform"/>
            <consortium name="The Broad Institute Microbial Omics Core"/>
            <consortium name="The Broad Institute Genomic Center for Infectious Diseases"/>
            <person name="Earl A."/>
            <person name="Manson A."/>
            <person name="Gilmore M."/>
            <person name="Schwartman J."/>
            <person name="Shea T."/>
            <person name="Abouelleil A."/>
            <person name="Cao P."/>
            <person name="Chapman S."/>
            <person name="Cusick C."/>
            <person name="Young S."/>
            <person name="Neafsey D."/>
            <person name="Nusbaum C."/>
            <person name="Birren B."/>
        </authorList>
    </citation>
    <scope>NUCLEOTIDE SEQUENCE</scope>
    <source>
        <strain evidence="3">9E7_DIV0242</strain>
    </source>
</reference>
<dbReference type="Gene3D" id="3.20.80.10">
    <property type="entry name" value="Regulatory factor, effector binding domain"/>
    <property type="match status" value="1"/>
</dbReference>
<proteinExistence type="predicted"/>
<gene>
    <name evidence="3" type="ORF">A5888_002306</name>
    <name evidence="2" type="ORF">A5888_002532</name>
</gene>
<reference evidence="3" key="2">
    <citation type="submission" date="2017-05" db="EMBL/GenBank/DDBJ databases">
        <authorList>
            <consortium name="The Broad Institute Genomics Platform"/>
            <consortium name="The Broad Institute Genomic Center for Infectious Diseases"/>
            <person name="Earl A."/>
            <person name="Manson A."/>
            <person name="Schwartman J."/>
            <person name="Gilmore M."/>
            <person name="Abouelleil A."/>
            <person name="Cao P."/>
            <person name="Chapman S."/>
            <person name="Cusick C."/>
            <person name="Shea T."/>
            <person name="Young S."/>
            <person name="Neafsey D."/>
            <person name="Nusbaum C."/>
            <person name="Birren B."/>
        </authorList>
    </citation>
    <scope>NUCLEOTIDE SEQUENCE</scope>
    <source>
        <strain evidence="3">9E7_DIV0242</strain>
    </source>
</reference>
<evidence type="ECO:0000313" key="4">
    <source>
        <dbReference type="Proteomes" id="UP000195141"/>
    </source>
</evidence>
<dbReference type="Pfam" id="PF06445">
    <property type="entry name" value="GyrI-like"/>
    <property type="match status" value="1"/>
</dbReference>